<dbReference type="EMBL" id="AUPC02000014">
    <property type="protein sequence ID" value="POG80913.1"/>
    <property type="molecule type" value="Genomic_DNA"/>
</dbReference>
<reference evidence="1 2" key="2">
    <citation type="journal article" date="2018" name="New Phytol.">
        <title>High intraspecific genome diversity in the model arbuscular mycorrhizal symbiont Rhizophagus irregularis.</title>
        <authorList>
            <person name="Chen E.C.H."/>
            <person name="Morin E."/>
            <person name="Beaudet D."/>
            <person name="Noel J."/>
            <person name="Yildirir G."/>
            <person name="Ndikumana S."/>
            <person name="Charron P."/>
            <person name="St-Onge C."/>
            <person name="Giorgi J."/>
            <person name="Kruger M."/>
            <person name="Marton T."/>
            <person name="Ropars J."/>
            <person name="Grigoriev I.V."/>
            <person name="Hainaut M."/>
            <person name="Henrissat B."/>
            <person name="Roux C."/>
            <person name="Martin F."/>
            <person name="Corradi N."/>
        </authorList>
    </citation>
    <scope>NUCLEOTIDE SEQUENCE [LARGE SCALE GENOMIC DNA]</scope>
    <source>
        <strain evidence="1 2">DAOM 197198</strain>
    </source>
</reference>
<evidence type="ECO:0000313" key="1">
    <source>
        <dbReference type="EMBL" id="POG80913.1"/>
    </source>
</evidence>
<proteinExistence type="predicted"/>
<accession>A0A2P4QTE1</accession>
<sequence length="65" mass="7493">MVFALAYDAKKYSDEFAEIELKDERGIKLCKIIDKEADKRAFIMKNCELKEISVEGCEKGWSNLS</sequence>
<gene>
    <name evidence="1" type="ORF">GLOIN_2v1763854</name>
</gene>
<protein>
    <submittedName>
        <fullName evidence="1">Uncharacterized protein</fullName>
    </submittedName>
</protein>
<dbReference type="AlphaFoldDB" id="A0A2P4QTE1"/>
<keyword evidence="2" id="KW-1185">Reference proteome</keyword>
<reference evidence="1 2" key="1">
    <citation type="journal article" date="2013" name="Proc. Natl. Acad. Sci. U.S.A.">
        <title>Genome of an arbuscular mycorrhizal fungus provides insight into the oldest plant symbiosis.</title>
        <authorList>
            <person name="Tisserant E."/>
            <person name="Malbreil M."/>
            <person name="Kuo A."/>
            <person name="Kohler A."/>
            <person name="Symeonidi A."/>
            <person name="Balestrini R."/>
            <person name="Charron P."/>
            <person name="Duensing N."/>
            <person name="Frei Dit Frey N."/>
            <person name="Gianinazzi-Pearson V."/>
            <person name="Gilbert L.B."/>
            <person name="Handa Y."/>
            <person name="Herr J.R."/>
            <person name="Hijri M."/>
            <person name="Koul R."/>
            <person name="Kawaguchi M."/>
            <person name="Krajinski F."/>
            <person name="Lammers P.J."/>
            <person name="Masclaux F.G."/>
            <person name="Murat C."/>
            <person name="Morin E."/>
            <person name="Ndikumana S."/>
            <person name="Pagni M."/>
            <person name="Petitpierre D."/>
            <person name="Requena N."/>
            <person name="Rosikiewicz P."/>
            <person name="Riley R."/>
            <person name="Saito K."/>
            <person name="San Clemente H."/>
            <person name="Shapiro H."/>
            <person name="van Tuinen D."/>
            <person name="Becard G."/>
            <person name="Bonfante P."/>
            <person name="Paszkowski U."/>
            <person name="Shachar-Hill Y.Y."/>
            <person name="Tuskan G.A."/>
            <person name="Young P.W."/>
            <person name="Sanders I.R."/>
            <person name="Henrissat B."/>
            <person name="Rensing S.A."/>
            <person name="Grigoriev I.V."/>
            <person name="Corradi N."/>
            <person name="Roux C."/>
            <person name="Martin F."/>
        </authorList>
    </citation>
    <scope>NUCLEOTIDE SEQUENCE [LARGE SCALE GENOMIC DNA]</scope>
    <source>
        <strain evidence="1 2">DAOM 197198</strain>
    </source>
</reference>
<dbReference type="Proteomes" id="UP000018888">
    <property type="component" value="Unassembled WGS sequence"/>
</dbReference>
<name>A0A2P4QTE1_RHIID</name>
<organism evidence="1 2">
    <name type="scientific">Rhizophagus irregularis (strain DAOM 181602 / DAOM 197198 / MUCL 43194)</name>
    <name type="common">Arbuscular mycorrhizal fungus</name>
    <name type="synonym">Glomus intraradices</name>
    <dbReference type="NCBI Taxonomy" id="747089"/>
    <lineage>
        <taxon>Eukaryota</taxon>
        <taxon>Fungi</taxon>
        <taxon>Fungi incertae sedis</taxon>
        <taxon>Mucoromycota</taxon>
        <taxon>Glomeromycotina</taxon>
        <taxon>Glomeromycetes</taxon>
        <taxon>Glomerales</taxon>
        <taxon>Glomeraceae</taxon>
        <taxon>Rhizophagus</taxon>
    </lineage>
</organism>
<comment type="caution">
    <text evidence="1">The sequence shown here is derived from an EMBL/GenBank/DDBJ whole genome shotgun (WGS) entry which is preliminary data.</text>
</comment>
<evidence type="ECO:0000313" key="2">
    <source>
        <dbReference type="Proteomes" id="UP000018888"/>
    </source>
</evidence>